<evidence type="ECO:0000256" key="3">
    <source>
        <dbReference type="ARBA" id="ARBA00022989"/>
    </source>
</evidence>
<dbReference type="GeneID" id="81601440"/>
<feature type="transmembrane region" description="Helical" evidence="5">
    <location>
        <begin position="383"/>
        <end position="404"/>
    </location>
</feature>
<dbReference type="AlphaFoldDB" id="A0AAD6C1H1"/>
<evidence type="ECO:0000256" key="4">
    <source>
        <dbReference type="ARBA" id="ARBA00023136"/>
    </source>
</evidence>
<feature type="transmembrane region" description="Helical" evidence="5">
    <location>
        <begin position="256"/>
        <end position="278"/>
    </location>
</feature>
<dbReference type="Pfam" id="PF00083">
    <property type="entry name" value="Sugar_tr"/>
    <property type="match status" value="1"/>
</dbReference>
<reference evidence="7" key="2">
    <citation type="journal article" date="2023" name="IMA Fungus">
        <title>Comparative genomic study of the Penicillium genus elucidates a diverse pangenome and 15 lateral gene transfer events.</title>
        <authorList>
            <person name="Petersen C."/>
            <person name="Sorensen T."/>
            <person name="Nielsen M.R."/>
            <person name="Sondergaard T.E."/>
            <person name="Sorensen J.L."/>
            <person name="Fitzpatrick D.A."/>
            <person name="Frisvad J.C."/>
            <person name="Nielsen K.L."/>
        </authorList>
    </citation>
    <scope>NUCLEOTIDE SEQUENCE</scope>
    <source>
        <strain evidence="7">IBT 16125</strain>
    </source>
</reference>
<name>A0AAD6C1H1_9EURO</name>
<protein>
    <recommendedName>
        <fullName evidence="6">Major facilitator superfamily (MFS) profile domain-containing protein</fullName>
    </recommendedName>
</protein>
<keyword evidence="3 5" id="KW-1133">Transmembrane helix</keyword>
<comment type="subcellular location">
    <subcellularLocation>
        <location evidence="1">Membrane</location>
        <topology evidence="1">Multi-pass membrane protein</topology>
    </subcellularLocation>
</comment>
<evidence type="ECO:0000256" key="5">
    <source>
        <dbReference type="SAM" id="Phobius"/>
    </source>
</evidence>
<dbReference type="PANTHER" id="PTHR23508">
    <property type="entry name" value="CARBOXYLIC ACID TRANSPORTER PROTEIN HOMOLOG"/>
    <property type="match status" value="1"/>
</dbReference>
<dbReference type="EMBL" id="JAPVEA010000007">
    <property type="protein sequence ID" value="KAJ5443943.1"/>
    <property type="molecule type" value="Genomic_DNA"/>
</dbReference>
<feature type="transmembrane region" description="Helical" evidence="5">
    <location>
        <begin position="285"/>
        <end position="304"/>
    </location>
</feature>
<evidence type="ECO:0000256" key="1">
    <source>
        <dbReference type="ARBA" id="ARBA00004141"/>
    </source>
</evidence>
<dbReference type="RefSeq" id="XP_056764023.1">
    <property type="nucleotide sequence ID" value="XM_056911197.1"/>
</dbReference>
<dbReference type="InterPro" id="IPR005828">
    <property type="entry name" value="MFS_sugar_transport-like"/>
</dbReference>
<feature type="transmembrane region" description="Helical" evidence="5">
    <location>
        <begin position="162"/>
        <end position="187"/>
    </location>
</feature>
<keyword evidence="8" id="KW-1185">Reference proteome</keyword>
<evidence type="ECO:0000313" key="7">
    <source>
        <dbReference type="EMBL" id="KAJ5443943.1"/>
    </source>
</evidence>
<keyword evidence="2 5" id="KW-0812">Transmembrane</keyword>
<dbReference type="CDD" id="cd17316">
    <property type="entry name" value="MFS_SV2_like"/>
    <property type="match status" value="1"/>
</dbReference>
<evidence type="ECO:0000256" key="2">
    <source>
        <dbReference type="ARBA" id="ARBA00022692"/>
    </source>
</evidence>
<proteinExistence type="predicted"/>
<dbReference type="PROSITE" id="PS50850">
    <property type="entry name" value="MFS"/>
    <property type="match status" value="1"/>
</dbReference>
<dbReference type="Gene3D" id="1.20.1250.20">
    <property type="entry name" value="MFS general substrate transporter like domains"/>
    <property type="match status" value="2"/>
</dbReference>
<organism evidence="7 8">
    <name type="scientific">Penicillium daleae</name>
    <dbReference type="NCBI Taxonomy" id="63821"/>
    <lineage>
        <taxon>Eukaryota</taxon>
        <taxon>Fungi</taxon>
        <taxon>Dikarya</taxon>
        <taxon>Ascomycota</taxon>
        <taxon>Pezizomycotina</taxon>
        <taxon>Eurotiomycetes</taxon>
        <taxon>Eurotiomycetidae</taxon>
        <taxon>Eurotiales</taxon>
        <taxon>Aspergillaceae</taxon>
        <taxon>Penicillium</taxon>
    </lineage>
</organism>
<accession>A0AAD6C1H1</accession>
<comment type="caution">
    <text evidence="7">The sequence shown here is derived from an EMBL/GenBank/DDBJ whole genome shotgun (WGS) entry which is preliminary data.</text>
</comment>
<dbReference type="GO" id="GO:0035879">
    <property type="term" value="P:plasma membrane lactate transport"/>
    <property type="evidence" value="ECO:0007669"/>
    <property type="project" value="TreeGrafter"/>
</dbReference>
<feature type="transmembrane region" description="Helical" evidence="5">
    <location>
        <begin position="217"/>
        <end position="236"/>
    </location>
</feature>
<evidence type="ECO:0000259" key="6">
    <source>
        <dbReference type="PROSITE" id="PS50850"/>
    </source>
</evidence>
<sequence length="442" mass="48630">MTAPGEDHFPLEGRSNVCLQERQSVKQYVATRIPTLKPPLNPVAFWGWTWDALDFFTVSLTTTDRAETFNKSITDITWGITLVLMLRSAGAITFGIASDRWGRKWPFVVNILLFSVFELATGFARTFQQFLAYRALFGIAMGGLYGNAVATAPEDCPTEARGIMSGILQVGYMFGYLLATVFSRALFSTPQRLRNELGNQATTTFIQEGKEAVRNHGLIFVYLFLFAAGINFMSHGSQDLYTTMLKVQYGFSSTQVTITQIIANIGAIFGGTLCWWVSQIIGRRLSIIIISIIGGALIYPYTFVKGNAMITSAFFEQFMVQGIAAIVPIHMLELSPASSCTFVVGVAYQLGNLASSASSTIESTIGEHFPLHSTGPGQHRYNYGNVICIFLGCGFAYLILIALVGPERLGRRFDPEEDSDVVENLAIRGGEFDLKVNVKHEG</sequence>
<dbReference type="InterPro" id="IPR020846">
    <property type="entry name" value="MFS_dom"/>
</dbReference>
<dbReference type="SUPFAM" id="SSF103473">
    <property type="entry name" value="MFS general substrate transporter"/>
    <property type="match status" value="1"/>
</dbReference>
<feature type="domain" description="Major facilitator superfamily (MFS) profile" evidence="6">
    <location>
        <begin position="40"/>
        <end position="442"/>
    </location>
</feature>
<evidence type="ECO:0000313" key="8">
    <source>
        <dbReference type="Proteomes" id="UP001213681"/>
    </source>
</evidence>
<feature type="transmembrane region" description="Helical" evidence="5">
    <location>
        <begin position="76"/>
        <end position="98"/>
    </location>
</feature>
<dbReference type="PANTHER" id="PTHR23508:SF10">
    <property type="entry name" value="CARBOXYLIC ACID TRANSPORTER PROTEIN HOMOLOG"/>
    <property type="match status" value="1"/>
</dbReference>
<dbReference type="Proteomes" id="UP001213681">
    <property type="component" value="Unassembled WGS sequence"/>
</dbReference>
<dbReference type="InterPro" id="IPR036259">
    <property type="entry name" value="MFS_trans_sf"/>
</dbReference>
<dbReference type="GO" id="GO:0015355">
    <property type="term" value="F:secondary active monocarboxylate transmembrane transporter activity"/>
    <property type="evidence" value="ECO:0007669"/>
    <property type="project" value="TreeGrafter"/>
</dbReference>
<feature type="transmembrane region" description="Helical" evidence="5">
    <location>
        <begin position="104"/>
        <end position="124"/>
    </location>
</feature>
<keyword evidence="4 5" id="KW-0472">Membrane</keyword>
<dbReference type="GO" id="GO:0005886">
    <property type="term" value="C:plasma membrane"/>
    <property type="evidence" value="ECO:0007669"/>
    <property type="project" value="TreeGrafter"/>
</dbReference>
<reference evidence="7" key="1">
    <citation type="submission" date="2022-12" db="EMBL/GenBank/DDBJ databases">
        <authorList>
            <person name="Petersen C."/>
        </authorList>
    </citation>
    <scope>NUCLEOTIDE SEQUENCE</scope>
    <source>
        <strain evidence="7">IBT 16125</strain>
    </source>
</reference>
<gene>
    <name evidence="7" type="ORF">N7458_007815</name>
</gene>